<dbReference type="Pfam" id="PF00773">
    <property type="entry name" value="RNB"/>
    <property type="match status" value="1"/>
</dbReference>
<evidence type="ECO:0000313" key="4">
    <source>
        <dbReference type="Proteomes" id="UP000002630"/>
    </source>
</evidence>
<keyword evidence="4" id="KW-1185">Reference proteome</keyword>
<name>D8LHL6_ECTSI</name>
<gene>
    <name evidence="3" type="ORF">Esi_0197_0010</name>
</gene>
<evidence type="ECO:0000313" key="3">
    <source>
        <dbReference type="EMBL" id="CBN79298.1"/>
    </source>
</evidence>
<dbReference type="eggNOG" id="ENOG502S7A3">
    <property type="taxonomic scope" value="Eukaryota"/>
</dbReference>
<dbReference type="SMART" id="SM00955">
    <property type="entry name" value="RNB"/>
    <property type="match status" value="1"/>
</dbReference>
<dbReference type="GO" id="GO:0000932">
    <property type="term" value="C:P-body"/>
    <property type="evidence" value="ECO:0007669"/>
    <property type="project" value="TreeGrafter"/>
</dbReference>
<dbReference type="Proteomes" id="UP000002630">
    <property type="component" value="Linkage Group LG27"/>
</dbReference>
<dbReference type="SUPFAM" id="SSF50249">
    <property type="entry name" value="Nucleic acid-binding proteins"/>
    <property type="match status" value="1"/>
</dbReference>
<feature type="domain" description="RNB" evidence="2">
    <location>
        <begin position="477"/>
        <end position="736"/>
    </location>
</feature>
<feature type="compositionally biased region" description="Gly residues" evidence="1">
    <location>
        <begin position="215"/>
        <end position="225"/>
    </location>
</feature>
<evidence type="ECO:0000256" key="1">
    <source>
        <dbReference type="SAM" id="MobiDB-lite"/>
    </source>
</evidence>
<dbReference type="AlphaFoldDB" id="D8LHL6"/>
<feature type="compositionally biased region" description="Basic and acidic residues" evidence="1">
    <location>
        <begin position="875"/>
        <end position="888"/>
    </location>
</feature>
<dbReference type="EMBL" id="FN649752">
    <property type="protein sequence ID" value="CBN79298.1"/>
    <property type="molecule type" value="Genomic_DNA"/>
</dbReference>
<proteinExistence type="predicted"/>
<feature type="region of interest" description="Disordered" evidence="1">
    <location>
        <begin position="406"/>
        <end position="431"/>
    </location>
</feature>
<feature type="region of interest" description="Disordered" evidence="1">
    <location>
        <begin position="210"/>
        <end position="281"/>
    </location>
</feature>
<dbReference type="GO" id="GO:0006402">
    <property type="term" value="P:mRNA catabolic process"/>
    <property type="evidence" value="ECO:0007669"/>
    <property type="project" value="TreeGrafter"/>
</dbReference>
<dbReference type="PANTHER" id="PTHR23355">
    <property type="entry name" value="RIBONUCLEASE"/>
    <property type="match status" value="1"/>
</dbReference>
<evidence type="ECO:0000259" key="2">
    <source>
        <dbReference type="SMART" id="SM00955"/>
    </source>
</evidence>
<dbReference type="STRING" id="2880.D8LHL6"/>
<dbReference type="EMBL" id="FN648372">
    <property type="protein sequence ID" value="CBN79298.1"/>
    <property type="molecule type" value="Genomic_DNA"/>
</dbReference>
<sequence>MTAENDQSSSKGNNQLRLLPGTVILQPGDPIEFWHAQGLVLGNYESPVPGRQSLVVRTEAGEPLTIDAGQIVGVWREDEMSGHLPLGSVTAGADGDDIGDGGSSAAVVAGWAEVREKTRALLQGTPARGLDLGAFWRAASSRGKGFVVTPAHAAEFLFGAESPAKLGLRKRPPFRFRSPGEAFRPSAVERAAAAHVIAGERSRFKRVVSKRLGPAGVGPDGGGGSGKKRARGGGKGGGAEGDVLVADVGDGAGGARGGGGRGGTVDAQGRDERKKEEEEELNQPVLISVGGFKAVDQSVAVTREVADFCRVVGEVKRAAAAAAAGVAAGYGDAAAAEEGGAGSALARAGLFEPAFLLILHSLEAFAIGGDEQSLIPEAKRVMVEITGKANPTAAKSILVDVGLWTSRRQPEEEGGKPGEEGGEVGRDEAGEEGGVIPWSAEALEAAAALGGERARRRANYGKRRALEEVGAPAPFGRHDFRGASFGVYCIDGAGTRFLDDAFSVDPETREVFIHITDVQGLVPTGSTLDDVARMRAASEYLPQGPLFMMPPTALKAMSFSDKGVNEAVTVGIRLDPKTGGVASSRVMLTTLPPAVPLTFEQTDRLLEAAEKGETGEGRLARVAKEIQALEYVGRRSAEASGRRERGREGVKFRKGPDGETQALEVAASRAQSLVDELLTVYTQEVYRLCKRAGVAMPSLVGQQDRVATGRSRYGTGPLRRYIDILAQRQIAAILRGSGYLNKKDLMETASYLTWRQNKTRASRDEEASRLSLEALAAHCLAQTRATGLEHAVVPARGTGRGREVRLEGLGGVGRGGGGGGGVCVHAKRAPGSGGRGVAIRKGQAVRVVIQKVEPQLKQVVATEFVDGMEGGAGRGGDRGADVVQAGDK</sequence>
<dbReference type="GO" id="GO:0000175">
    <property type="term" value="F:3'-5'-RNA exonuclease activity"/>
    <property type="evidence" value="ECO:0007669"/>
    <property type="project" value="TreeGrafter"/>
</dbReference>
<feature type="compositionally biased region" description="Basic and acidic residues" evidence="1">
    <location>
        <begin position="408"/>
        <end position="428"/>
    </location>
</feature>
<feature type="region of interest" description="Disordered" evidence="1">
    <location>
        <begin position="867"/>
        <end position="888"/>
    </location>
</feature>
<organism evidence="3 4">
    <name type="scientific">Ectocarpus siliculosus</name>
    <name type="common">Brown alga</name>
    <name type="synonym">Conferva siliculosa</name>
    <dbReference type="NCBI Taxonomy" id="2880"/>
    <lineage>
        <taxon>Eukaryota</taxon>
        <taxon>Sar</taxon>
        <taxon>Stramenopiles</taxon>
        <taxon>Ochrophyta</taxon>
        <taxon>PX clade</taxon>
        <taxon>Phaeophyceae</taxon>
        <taxon>Ectocarpales</taxon>
        <taxon>Ectocarpaceae</taxon>
        <taxon>Ectocarpus</taxon>
    </lineage>
</organism>
<reference evidence="3 4" key="1">
    <citation type="journal article" date="2010" name="Nature">
        <title>The Ectocarpus genome and the independent evolution of multicellularity in brown algae.</title>
        <authorList>
            <person name="Cock J.M."/>
            <person name="Sterck L."/>
            <person name="Rouze P."/>
            <person name="Scornet D."/>
            <person name="Allen A.E."/>
            <person name="Amoutzias G."/>
            <person name="Anthouard V."/>
            <person name="Artiguenave F."/>
            <person name="Aury J.M."/>
            <person name="Badger J.H."/>
            <person name="Beszteri B."/>
            <person name="Billiau K."/>
            <person name="Bonnet E."/>
            <person name="Bothwell J.H."/>
            <person name="Bowler C."/>
            <person name="Boyen C."/>
            <person name="Brownlee C."/>
            <person name="Carrano C.J."/>
            <person name="Charrier B."/>
            <person name="Cho G.Y."/>
            <person name="Coelho S.M."/>
            <person name="Collen J."/>
            <person name="Corre E."/>
            <person name="Da Silva C."/>
            <person name="Delage L."/>
            <person name="Delaroque N."/>
            <person name="Dittami S.M."/>
            <person name="Doulbeau S."/>
            <person name="Elias M."/>
            <person name="Farnham G."/>
            <person name="Gachon C.M."/>
            <person name="Gschloessl B."/>
            <person name="Heesch S."/>
            <person name="Jabbari K."/>
            <person name="Jubin C."/>
            <person name="Kawai H."/>
            <person name="Kimura K."/>
            <person name="Kloareg B."/>
            <person name="Kupper F.C."/>
            <person name="Lang D."/>
            <person name="Le Bail A."/>
            <person name="Leblanc C."/>
            <person name="Lerouge P."/>
            <person name="Lohr M."/>
            <person name="Lopez P.J."/>
            <person name="Martens C."/>
            <person name="Maumus F."/>
            <person name="Michel G."/>
            <person name="Miranda-Saavedra D."/>
            <person name="Morales J."/>
            <person name="Moreau H."/>
            <person name="Motomura T."/>
            <person name="Nagasato C."/>
            <person name="Napoli C.A."/>
            <person name="Nelson D.R."/>
            <person name="Nyvall-Collen P."/>
            <person name="Peters A.F."/>
            <person name="Pommier C."/>
            <person name="Potin P."/>
            <person name="Poulain J."/>
            <person name="Quesneville H."/>
            <person name="Read B."/>
            <person name="Rensing S.A."/>
            <person name="Ritter A."/>
            <person name="Rousvoal S."/>
            <person name="Samanta M."/>
            <person name="Samson G."/>
            <person name="Schroeder D.C."/>
            <person name="Segurens B."/>
            <person name="Strittmatter M."/>
            <person name="Tonon T."/>
            <person name="Tregear J.W."/>
            <person name="Valentin K."/>
            <person name="von Dassow P."/>
            <person name="Yamagishi T."/>
            <person name="Van de Peer Y."/>
            <person name="Wincker P."/>
        </authorList>
    </citation>
    <scope>NUCLEOTIDE SEQUENCE [LARGE SCALE GENOMIC DNA]</scope>
    <source>
        <strain evidence="4">Ec32 / CCAP1310/4</strain>
    </source>
</reference>
<accession>D8LHL6</accession>
<dbReference type="InterPro" id="IPR001900">
    <property type="entry name" value="RNase_II/R"/>
</dbReference>
<dbReference type="InParanoid" id="D8LHL6"/>
<dbReference type="OrthoDB" id="5316at2759"/>
<feature type="compositionally biased region" description="Gly residues" evidence="1">
    <location>
        <begin position="250"/>
        <end position="263"/>
    </location>
</feature>
<dbReference type="PANTHER" id="PTHR23355:SF55">
    <property type="entry name" value="RIBONUCLEASE II_R DOMAIN-CONTAINING PROTEIN"/>
    <property type="match status" value="1"/>
</dbReference>
<protein>
    <submittedName>
        <fullName evidence="3">Weakly similar to cyanobacterial Exoribonuclease II</fullName>
    </submittedName>
</protein>
<dbReference type="InterPro" id="IPR050180">
    <property type="entry name" value="RNR_Ribonuclease"/>
</dbReference>
<dbReference type="GO" id="GO:0003723">
    <property type="term" value="F:RNA binding"/>
    <property type="evidence" value="ECO:0007669"/>
    <property type="project" value="InterPro"/>
</dbReference>
<dbReference type="InterPro" id="IPR012340">
    <property type="entry name" value="NA-bd_OB-fold"/>
</dbReference>